<evidence type="ECO:0000256" key="1">
    <source>
        <dbReference type="ARBA" id="ARBA00006484"/>
    </source>
</evidence>
<dbReference type="PANTHER" id="PTHR43008">
    <property type="entry name" value="BENZIL REDUCTASE"/>
    <property type="match status" value="1"/>
</dbReference>
<dbReference type="PRINTS" id="PR00080">
    <property type="entry name" value="SDRFAMILY"/>
</dbReference>
<dbReference type="InterPro" id="IPR000772">
    <property type="entry name" value="Ricin_B_lectin"/>
</dbReference>
<dbReference type="GO" id="GO:0050664">
    <property type="term" value="F:oxidoreductase activity, acting on NAD(P)H, oxygen as acceptor"/>
    <property type="evidence" value="ECO:0007669"/>
    <property type="project" value="TreeGrafter"/>
</dbReference>
<dbReference type="SUPFAM" id="SSF50370">
    <property type="entry name" value="Ricin B-like lectins"/>
    <property type="match status" value="1"/>
</dbReference>
<dbReference type="Pfam" id="PF13561">
    <property type="entry name" value="adh_short_C2"/>
    <property type="match status" value="1"/>
</dbReference>
<sequence>MSVPSTRTNGSRSTHGTSMNCNPRPGIYKLLNVNSGTAIDLSGSDGKTIIGEDFKSRSLSTTTKPDVKGFPEGQAENQQWHIAPLGPGYTICNVRNPRAYLSAIFDGTNGPQIGSSAYPTSWEIETFDLKERIYRIRWPNSNRVFDLRDWGSPKPGTLVDLHIEGLPIHPCQLWRFIEVEIPDAADDVETASNVSDGGDWQTVVEGPTETPPAGASSTKTLADTVIDAEGLRVGGNGEVSITTTTTTVTTTLFSLEKRVALVTGAERGIGLEIALALAQAGAVVYCLDLAAQPTEEWLQVQQYLKGSDNGARLEYMRGDVTDQKQMWKIVEDIVAKEGRIDVCFANAGILRGAECLEYPADEFKKLIDVNVNGVLFTAQAAGRQMEKLGIRGSIVITASMSGSITNRDQHWVAYNTSKAAVVQMARSMACELGPKGIRVNSLSPGYIYTKLTRAFLDPQPELKAKWESQNPLGRLGRPDELRGVALWLAGDGSTFCTGSDIIVDGGHRAW</sequence>
<evidence type="ECO:0000256" key="3">
    <source>
        <dbReference type="ARBA" id="ARBA00023002"/>
    </source>
</evidence>
<feature type="domain" description="Ricin B lectin" evidence="5">
    <location>
        <begin position="77"/>
        <end position="160"/>
    </location>
</feature>
<dbReference type="CDD" id="cd23422">
    <property type="entry name" value="beta-trefoil_Ricin_MPL_CNL"/>
    <property type="match status" value="1"/>
</dbReference>
<dbReference type="PANTHER" id="PTHR43008:SF4">
    <property type="entry name" value="CHAIN DEHYDROGENASE, PUTATIVE (AFU_ORTHOLOGUE AFUA_4G08710)-RELATED"/>
    <property type="match status" value="1"/>
</dbReference>
<dbReference type="Gene3D" id="3.40.50.720">
    <property type="entry name" value="NAD(P)-binding Rossmann-like Domain"/>
    <property type="match status" value="1"/>
</dbReference>
<dbReference type="Gene3D" id="2.80.10.50">
    <property type="match status" value="1"/>
</dbReference>
<dbReference type="InterPro" id="IPR002347">
    <property type="entry name" value="SDR_fam"/>
</dbReference>
<dbReference type="Proteomes" id="UP000054988">
    <property type="component" value="Unassembled WGS sequence"/>
</dbReference>
<dbReference type="Pfam" id="PF14200">
    <property type="entry name" value="RicinB_lectin_2"/>
    <property type="match status" value="1"/>
</dbReference>
<evidence type="ECO:0000256" key="4">
    <source>
        <dbReference type="SAM" id="MobiDB-lite"/>
    </source>
</evidence>
<comment type="similarity">
    <text evidence="1">Belongs to the short-chain dehydrogenases/reductases (SDR) family.</text>
</comment>
<dbReference type="PRINTS" id="PR00081">
    <property type="entry name" value="GDHRDH"/>
</dbReference>
<dbReference type="InterPro" id="IPR035992">
    <property type="entry name" value="Ricin_B-like_lectins"/>
</dbReference>
<proteinExistence type="inferred from homology"/>
<feature type="region of interest" description="Disordered" evidence="4">
    <location>
        <begin position="1"/>
        <end position="22"/>
    </location>
</feature>
<dbReference type="GO" id="GO:0016616">
    <property type="term" value="F:oxidoreductase activity, acting on the CH-OH group of donors, NAD or NADP as acceptor"/>
    <property type="evidence" value="ECO:0007669"/>
    <property type="project" value="UniProtKB-ARBA"/>
</dbReference>
<name>A0A0W0EW68_MONRR</name>
<accession>A0A0W0EW68</accession>
<evidence type="ECO:0000313" key="7">
    <source>
        <dbReference type="Proteomes" id="UP000054988"/>
    </source>
</evidence>
<feature type="compositionally biased region" description="Polar residues" evidence="4">
    <location>
        <begin position="1"/>
        <end position="21"/>
    </location>
</feature>
<dbReference type="FunFam" id="3.40.50.720:FF:000245">
    <property type="entry name" value="Short chain dehydrogenase, putative"/>
    <property type="match status" value="1"/>
</dbReference>
<dbReference type="PROSITE" id="PS00061">
    <property type="entry name" value="ADH_SHORT"/>
    <property type="match status" value="1"/>
</dbReference>
<evidence type="ECO:0000259" key="5">
    <source>
        <dbReference type="Pfam" id="PF14200"/>
    </source>
</evidence>
<dbReference type="SUPFAM" id="SSF51735">
    <property type="entry name" value="NAD(P)-binding Rossmann-fold domains"/>
    <property type="match status" value="1"/>
</dbReference>
<dbReference type="eggNOG" id="KOG0725">
    <property type="taxonomic scope" value="Eukaryota"/>
</dbReference>
<evidence type="ECO:0000313" key="6">
    <source>
        <dbReference type="EMBL" id="KTB28320.1"/>
    </source>
</evidence>
<keyword evidence="3" id="KW-0560">Oxidoreductase</keyword>
<gene>
    <name evidence="6" type="ORF">WG66_19074</name>
</gene>
<protein>
    <recommendedName>
        <fullName evidence="5">Ricin B lectin domain-containing protein</fullName>
    </recommendedName>
</protein>
<evidence type="ECO:0000256" key="2">
    <source>
        <dbReference type="ARBA" id="ARBA00022857"/>
    </source>
</evidence>
<reference evidence="6 7" key="1">
    <citation type="submission" date="2015-12" db="EMBL/GenBank/DDBJ databases">
        <title>Draft genome sequence of Moniliophthora roreri, the causal agent of frosty pod rot of cacao.</title>
        <authorList>
            <person name="Aime M.C."/>
            <person name="Diaz-Valderrama J.R."/>
            <person name="Kijpornyongpan T."/>
            <person name="Phillips-Mora W."/>
        </authorList>
    </citation>
    <scope>NUCLEOTIDE SEQUENCE [LARGE SCALE GENOMIC DNA]</scope>
    <source>
        <strain evidence="6 7">MCA 2952</strain>
    </source>
</reference>
<comment type="caution">
    <text evidence="6">The sequence shown here is derived from an EMBL/GenBank/DDBJ whole genome shotgun (WGS) entry which is preliminary data.</text>
</comment>
<dbReference type="InterPro" id="IPR036291">
    <property type="entry name" value="NAD(P)-bd_dom_sf"/>
</dbReference>
<dbReference type="AlphaFoldDB" id="A0A0W0EW68"/>
<organism evidence="6 7">
    <name type="scientific">Moniliophthora roreri</name>
    <name type="common">Frosty pod rot fungus</name>
    <name type="synonym">Monilia roreri</name>
    <dbReference type="NCBI Taxonomy" id="221103"/>
    <lineage>
        <taxon>Eukaryota</taxon>
        <taxon>Fungi</taxon>
        <taxon>Dikarya</taxon>
        <taxon>Basidiomycota</taxon>
        <taxon>Agaricomycotina</taxon>
        <taxon>Agaricomycetes</taxon>
        <taxon>Agaricomycetidae</taxon>
        <taxon>Agaricales</taxon>
        <taxon>Marasmiineae</taxon>
        <taxon>Marasmiaceae</taxon>
        <taxon>Moniliophthora</taxon>
    </lineage>
</organism>
<dbReference type="EMBL" id="LATX01002485">
    <property type="protein sequence ID" value="KTB28320.1"/>
    <property type="molecule type" value="Genomic_DNA"/>
</dbReference>
<dbReference type="InterPro" id="IPR020904">
    <property type="entry name" value="Sc_DH/Rdtase_CS"/>
</dbReference>
<keyword evidence="2" id="KW-0521">NADP</keyword>